<dbReference type="InterPro" id="IPR007791">
    <property type="entry name" value="DjlA_N"/>
</dbReference>
<organism evidence="3 4">
    <name type="scientific">Thermostichus vulcanus str. 'Rupite'</name>
    <dbReference type="NCBI Taxonomy" id="2813851"/>
    <lineage>
        <taxon>Bacteria</taxon>
        <taxon>Bacillati</taxon>
        <taxon>Cyanobacteriota</taxon>
        <taxon>Cyanophyceae</taxon>
        <taxon>Thermostichales</taxon>
        <taxon>Thermostichaceae</taxon>
        <taxon>Thermostichus</taxon>
    </lineage>
</organism>
<dbReference type="InterPro" id="IPR029024">
    <property type="entry name" value="TerB-like"/>
</dbReference>
<name>A0ABT0CBG6_THEVL</name>
<dbReference type="Pfam" id="PF06967">
    <property type="entry name" value="Mo-nitro_C"/>
    <property type="match status" value="1"/>
</dbReference>
<evidence type="ECO:0000313" key="3">
    <source>
        <dbReference type="EMBL" id="MCJ2543086.1"/>
    </source>
</evidence>
<evidence type="ECO:0000313" key="4">
    <source>
        <dbReference type="Proteomes" id="UP000830835"/>
    </source>
</evidence>
<reference evidence="3" key="1">
    <citation type="submission" date="2021-02" db="EMBL/GenBank/DDBJ databases">
        <title>The CRISPR/cas machinery reduction and long-range gene transfer in the hot spring cyanobacterium Synechococcus.</title>
        <authorList>
            <person name="Dvorak P."/>
            <person name="Jahodarova E."/>
            <person name="Hasler P."/>
            <person name="Poulickova A."/>
        </authorList>
    </citation>
    <scope>NUCLEOTIDE SEQUENCE</scope>
    <source>
        <strain evidence="3">Rupite</strain>
    </source>
</reference>
<evidence type="ECO:0000259" key="2">
    <source>
        <dbReference type="Pfam" id="PF06967"/>
    </source>
</evidence>
<dbReference type="InterPro" id="IPR009717">
    <property type="entry name" value="Mo-dep_Nase_C"/>
</dbReference>
<accession>A0ABT0CBG6</accession>
<comment type="caution">
    <text evidence="3">The sequence shown here is derived from an EMBL/GenBank/DDBJ whole genome shotgun (WGS) entry which is preliminary data.</text>
</comment>
<dbReference type="EMBL" id="JAFIRA010000020">
    <property type="protein sequence ID" value="MCJ2543086.1"/>
    <property type="molecule type" value="Genomic_DNA"/>
</dbReference>
<protein>
    <submittedName>
        <fullName evidence="3">TerB family tellurite resistance protein</fullName>
    </submittedName>
</protein>
<dbReference type="Pfam" id="PF05099">
    <property type="entry name" value="TerB"/>
    <property type="match status" value="1"/>
</dbReference>
<keyword evidence="4" id="KW-1185">Reference proteome</keyword>
<feature type="domain" description="Mo-dependent nitrogenase C-terminal" evidence="2">
    <location>
        <begin position="123"/>
        <end position="204"/>
    </location>
</feature>
<proteinExistence type="predicted"/>
<dbReference type="Proteomes" id="UP000830835">
    <property type="component" value="Unassembled WGS sequence"/>
</dbReference>
<dbReference type="Gene3D" id="1.10.3680.10">
    <property type="entry name" value="TerB-like"/>
    <property type="match status" value="1"/>
</dbReference>
<sequence>MSIAWADGEYDPKEQALIEDLIRSEWPQEEGKTLDPLSPEALAAQLQPEFREDFLRTAVMTAVADGVYSESEDQLLHRFATALGLELPQLDLLKTTLATSEAGSRQTLTPIQADAGHPEPTNLLDPLRHWMDGIQVRDPRVARFLCRMIPSQCPFEQDVVVFGHKVMHIPPMCKLNPLYDQVVGLRFRALSLLAEKGEDTTQYV</sequence>
<gene>
    <name evidence="3" type="ORF">JX360_09235</name>
</gene>
<dbReference type="CDD" id="cd07177">
    <property type="entry name" value="terB_like"/>
    <property type="match status" value="1"/>
</dbReference>
<feature type="domain" description="Co-chaperone DjlA N-terminal" evidence="1">
    <location>
        <begin position="41"/>
        <end position="87"/>
    </location>
</feature>
<dbReference type="SUPFAM" id="SSF158682">
    <property type="entry name" value="TerB-like"/>
    <property type="match status" value="1"/>
</dbReference>
<evidence type="ECO:0000259" key="1">
    <source>
        <dbReference type="Pfam" id="PF05099"/>
    </source>
</evidence>